<dbReference type="VEuPathDB" id="FungiDB:FGRAMPH1_01G13691"/>
<evidence type="ECO:0000256" key="1">
    <source>
        <dbReference type="SAM" id="MobiDB-lite"/>
    </source>
</evidence>
<dbReference type="EMBL" id="HG970333">
    <property type="protein sequence ID" value="CEF78648.1"/>
    <property type="molecule type" value="Genomic_DNA"/>
</dbReference>
<feature type="region of interest" description="Disordered" evidence="1">
    <location>
        <begin position="36"/>
        <end position="60"/>
    </location>
</feature>
<keyword evidence="4" id="KW-1185">Reference proteome</keyword>
<protein>
    <submittedName>
        <fullName evidence="2">Chromosome 2, complete genome</fullName>
    </submittedName>
</protein>
<reference evidence="3" key="5">
    <citation type="submission" date="2017-01" db="UniProtKB">
        <authorList>
            <consortium name="EnsemblFungi"/>
        </authorList>
    </citation>
    <scope>IDENTIFICATION</scope>
    <source>
        <strain evidence="3">PH-1 / ATCC MYA-4620 / FGSC 9075 / NRRL 31084</strain>
    </source>
</reference>
<proteinExistence type="predicted"/>
<reference evidence="3 4" key="2">
    <citation type="journal article" date="2010" name="Nature">
        <title>Comparative genomics reveals mobile pathogenicity chromosomes in Fusarium.</title>
        <authorList>
            <person name="Ma L.J."/>
            <person name="van der Does H.C."/>
            <person name="Borkovich K.A."/>
            <person name="Coleman J.J."/>
            <person name="Daboussi M.J."/>
            <person name="Di Pietro A."/>
            <person name="Dufresne M."/>
            <person name="Freitag M."/>
            <person name="Grabherr M."/>
            <person name="Henrissat B."/>
            <person name="Houterman P.M."/>
            <person name="Kang S."/>
            <person name="Shim W.B."/>
            <person name="Woloshuk C."/>
            <person name="Xie X."/>
            <person name="Xu J.R."/>
            <person name="Antoniw J."/>
            <person name="Baker S.E."/>
            <person name="Bluhm B.H."/>
            <person name="Breakspear A."/>
            <person name="Brown D.W."/>
            <person name="Butchko R.A."/>
            <person name="Chapman S."/>
            <person name="Coulson R."/>
            <person name="Coutinho P.M."/>
            <person name="Danchin E.G."/>
            <person name="Diener A."/>
            <person name="Gale L.R."/>
            <person name="Gardiner D.M."/>
            <person name="Goff S."/>
            <person name="Hammond-Kosack K.E."/>
            <person name="Hilburn K."/>
            <person name="Hua-Van A."/>
            <person name="Jonkers W."/>
            <person name="Kazan K."/>
            <person name="Kodira C.D."/>
            <person name="Koehrsen M."/>
            <person name="Kumar L."/>
            <person name="Lee Y.H."/>
            <person name="Li L."/>
            <person name="Manners J.M."/>
            <person name="Miranda-Saavedra D."/>
            <person name="Mukherjee M."/>
            <person name="Park G."/>
            <person name="Park J."/>
            <person name="Park S.Y."/>
            <person name="Proctor R.H."/>
            <person name="Regev A."/>
            <person name="Ruiz-Roldan M.C."/>
            <person name="Sain D."/>
            <person name="Sakthikumar S."/>
            <person name="Sykes S."/>
            <person name="Schwartz D.C."/>
            <person name="Turgeon B.G."/>
            <person name="Wapinski I."/>
            <person name="Yoder O."/>
            <person name="Young S."/>
            <person name="Zeng Q."/>
            <person name="Zhou S."/>
            <person name="Galagan J."/>
            <person name="Cuomo C.A."/>
            <person name="Kistler H.C."/>
            <person name="Rep M."/>
        </authorList>
    </citation>
    <scope>GENOME REANNOTATION</scope>
    <source>
        <strain evidence="4">ATCC MYA-4620 / CBS 123657 / FGSC 9075 / NRRL 31084 / PH-1</strain>
        <strain evidence="3">PH-1 / ATCC MYA-4620 / FGSC 9075 / NRRL 31084</strain>
    </source>
</reference>
<accession>A0A0E0S573</accession>
<dbReference type="Proteomes" id="UP000070720">
    <property type="component" value="Chromosome 2"/>
</dbReference>
<gene>
    <name evidence="2" type="ORF">FGRAMPH1_01T13691</name>
</gene>
<reference evidence="3 4" key="1">
    <citation type="journal article" date="2007" name="Science">
        <title>The Fusarium graminearum genome reveals a link between localized polymorphism and pathogen specialization.</title>
        <authorList>
            <person name="Cuomo C.A."/>
            <person name="Gueldener U."/>
            <person name="Xu J.-R."/>
            <person name="Trail F."/>
            <person name="Turgeon B.G."/>
            <person name="Di Pietro A."/>
            <person name="Walton J.D."/>
            <person name="Ma L.-J."/>
            <person name="Baker S.E."/>
            <person name="Rep M."/>
            <person name="Adam G."/>
            <person name="Antoniw J."/>
            <person name="Baldwin T."/>
            <person name="Calvo S.E."/>
            <person name="Chang Y.-L."/>
            <person name="DeCaprio D."/>
            <person name="Gale L.R."/>
            <person name="Gnerre S."/>
            <person name="Goswami R.S."/>
            <person name="Hammond-Kosack K."/>
            <person name="Harris L.J."/>
            <person name="Hilburn K."/>
            <person name="Kennell J.C."/>
            <person name="Kroken S."/>
            <person name="Magnuson J.K."/>
            <person name="Mannhaupt G."/>
            <person name="Mauceli E.W."/>
            <person name="Mewes H.-W."/>
            <person name="Mitterbauer R."/>
            <person name="Muehlbauer G."/>
            <person name="Muensterkoetter M."/>
            <person name="Nelson D."/>
            <person name="O'Donnell K."/>
            <person name="Ouellet T."/>
            <person name="Qi W."/>
            <person name="Quesneville H."/>
            <person name="Roncero M.I.G."/>
            <person name="Seong K.-Y."/>
            <person name="Tetko I.V."/>
            <person name="Urban M."/>
            <person name="Waalwijk C."/>
            <person name="Ward T.J."/>
            <person name="Yao J."/>
            <person name="Birren B.W."/>
            <person name="Kistler H.C."/>
        </authorList>
    </citation>
    <scope>NUCLEOTIDE SEQUENCE [LARGE SCALE GENOMIC DNA]</scope>
    <source>
        <strain evidence="4">ATCC MYA-4620 / CBS 123657 / FGSC 9075 / NRRL 31084 / PH-1</strain>
        <strain evidence="3">PH-1 / ATCC MYA-4620 / FGSC 9075 / NRRL 31084</strain>
    </source>
</reference>
<name>A0A0E0S573_GIBZE</name>
<evidence type="ECO:0000313" key="3">
    <source>
        <dbReference type="EnsemblFungi" id="CEF78648"/>
    </source>
</evidence>
<reference evidence="2 4" key="4">
    <citation type="journal article" date="2015" name="BMC Genomics">
        <title>The completed genome sequence of the pathogenic ascomycete fungus Fusarium graminearum.</title>
        <authorList>
            <person name="King R."/>
            <person name="Urban M."/>
            <person name="Hammond-Kosack M.C."/>
            <person name="Hassani-Pak K."/>
            <person name="Hammond-Kosack K.E."/>
        </authorList>
    </citation>
    <scope>NUCLEOTIDE SEQUENCE [LARGE SCALE GENOMIC DNA]</scope>
    <source>
        <strain evidence="4">ATCC MYA-4620 / CBS 123657 / FGSC 9075 / NRRL 31084 / PH-1</strain>
        <strain evidence="2">PH-1</strain>
    </source>
</reference>
<dbReference type="AlphaFoldDB" id="A0A0E0S573"/>
<reference key="3">
    <citation type="submission" date="2014-02" db="EMBL/GenBank/DDBJ databases">
        <title>A revised Fusarium graminearum genomic reference sequence using whole shotgun re-sequencing.</title>
        <authorList>
            <person name="King R."/>
            <person name="Urban M."/>
            <person name="Hassani-Pak K."/>
            <person name="Hammond-Kosack K."/>
        </authorList>
    </citation>
    <scope>NUCLEOTIDE SEQUENCE</scope>
    <source>
        <strain>PH-1</strain>
    </source>
</reference>
<organism evidence="3">
    <name type="scientific">Gibberella zeae (strain ATCC MYA-4620 / CBS 123657 / FGSC 9075 / NRRL 31084 / PH-1)</name>
    <name type="common">Wheat head blight fungus</name>
    <name type="synonym">Fusarium graminearum</name>
    <dbReference type="NCBI Taxonomy" id="229533"/>
    <lineage>
        <taxon>Eukaryota</taxon>
        <taxon>Fungi</taxon>
        <taxon>Dikarya</taxon>
        <taxon>Ascomycota</taxon>
        <taxon>Pezizomycotina</taxon>
        <taxon>Sordariomycetes</taxon>
        <taxon>Hypocreomycetidae</taxon>
        <taxon>Hypocreales</taxon>
        <taxon>Nectriaceae</taxon>
        <taxon>Fusarium</taxon>
    </lineage>
</organism>
<evidence type="ECO:0000313" key="2">
    <source>
        <dbReference type="EMBL" id="CEF78648.1"/>
    </source>
</evidence>
<sequence>MTLTRHMNLHIYKSRRRFLSLLWTLEPQVQGLVATKISDSGTCQPPKIGSPSTDREDSPV</sequence>
<dbReference type="InParanoid" id="A0A0E0S573"/>
<dbReference type="EnsemblFungi" id="CEF78648">
    <property type="protein sequence ID" value="CEF78648"/>
    <property type="gene ID" value="FGRRES_15206"/>
</dbReference>
<evidence type="ECO:0000313" key="4">
    <source>
        <dbReference type="Proteomes" id="UP000070720"/>
    </source>
</evidence>